<feature type="non-terminal residue" evidence="4">
    <location>
        <position position="1"/>
    </location>
</feature>
<dbReference type="PROSITE" id="PS51153">
    <property type="entry name" value="RPW8"/>
    <property type="match status" value="1"/>
</dbReference>
<dbReference type="SMART" id="SM00220">
    <property type="entry name" value="S_TKc"/>
    <property type="match status" value="1"/>
</dbReference>
<dbReference type="PANTHER" id="PTHR48010">
    <property type="entry name" value="OS05G0588300 PROTEIN"/>
    <property type="match status" value="1"/>
</dbReference>
<dbReference type="SUPFAM" id="SSF56112">
    <property type="entry name" value="Protein kinase-like (PK-like)"/>
    <property type="match status" value="1"/>
</dbReference>
<dbReference type="Gene3D" id="1.10.510.10">
    <property type="entry name" value="Transferase(Phosphotransferase) domain 1"/>
    <property type="match status" value="1"/>
</dbReference>
<dbReference type="PROSITE" id="PS50011">
    <property type="entry name" value="PROTEIN_KINASE_DOM"/>
    <property type="match status" value="1"/>
</dbReference>
<dbReference type="Gramene" id="RZC51014">
    <property type="protein sequence ID" value="RZC51014"/>
    <property type="gene ID" value="C5167_019444"/>
</dbReference>
<dbReference type="AlphaFoldDB" id="A0A4Y7IQ52"/>
<organism evidence="4 5">
    <name type="scientific">Papaver somniferum</name>
    <name type="common">Opium poppy</name>
    <dbReference type="NCBI Taxonomy" id="3469"/>
    <lineage>
        <taxon>Eukaryota</taxon>
        <taxon>Viridiplantae</taxon>
        <taxon>Streptophyta</taxon>
        <taxon>Embryophyta</taxon>
        <taxon>Tracheophyta</taxon>
        <taxon>Spermatophyta</taxon>
        <taxon>Magnoliopsida</taxon>
        <taxon>Ranunculales</taxon>
        <taxon>Papaveraceae</taxon>
        <taxon>Papaveroideae</taxon>
        <taxon>Papaver</taxon>
    </lineage>
</organism>
<evidence type="ECO:0000313" key="4">
    <source>
        <dbReference type="EMBL" id="RZC51014.1"/>
    </source>
</evidence>
<feature type="compositionally biased region" description="Polar residues" evidence="1">
    <location>
        <begin position="195"/>
        <end position="209"/>
    </location>
</feature>
<dbReference type="Proteomes" id="UP000316621">
    <property type="component" value="Chromosome 2"/>
</dbReference>
<reference evidence="4 5" key="1">
    <citation type="journal article" date="2018" name="Science">
        <title>The opium poppy genome and morphinan production.</title>
        <authorList>
            <person name="Guo L."/>
            <person name="Winzer T."/>
            <person name="Yang X."/>
            <person name="Li Y."/>
            <person name="Ning Z."/>
            <person name="He Z."/>
            <person name="Teodor R."/>
            <person name="Lu Y."/>
            <person name="Bowser T.A."/>
            <person name="Graham I.A."/>
            <person name="Ye K."/>
        </authorList>
    </citation>
    <scope>NUCLEOTIDE SEQUENCE [LARGE SCALE GENOMIC DNA]</scope>
    <source>
        <strain evidence="5">cv. HN1</strain>
        <tissue evidence="4">Leaves</tissue>
    </source>
</reference>
<dbReference type="GO" id="GO:0005524">
    <property type="term" value="F:ATP binding"/>
    <property type="evidence" value="ECO:0007669"/>
    <property type="project" value="InterPro"/>
</dbReference>
<evidence type="ECO:0000256" key="1">
    <source>
        <dbReference type="SAM" id="MobiDB-lite"/>
    </source>
</evidence>
<accession>A0A4Y7IQ52</accession>
<protein>
    <recommendedName>
        <fullName evidence="6">Protein kinase domain-containing protein</fullName>
    </recommendedName>
</protein>
<feature type="domain" description="RPW8" evidence="3">
    <location>
        <begin position="43"/>
        <end position="190"/>
    </location>
</feature>
<keyword evidence="5" id="KW-1185">Reference proteome</keyword>
<name>A0A4Y7IQ52_PAPSO</name>
<evidence type="ECO:0000259" key="2">
    <source>
        <dbReference type="PROSITE" id="PS50011"/>
    </source>
</evidence>
<feature type="domain" description="Protein kinase" evidence="2">
    <location>
        <begin position="231"/>
        <end position="438"/>
    </location>
</feature>
<dbReference type="InterPro" id="IPR008808">
    <property type="entry name" value="Powdery_mildew-R_dom"/>
</dbReference>
<gene>
    <name evidence="4" type="ORF">C5167_019444</name>
</gene>
<sequence length="438" mass="49708">KRMALRAHSSLICRDIYHLQQFLVPVKNWTPSFGLHDHLSEKSSVCSQAGGAGLGAVVSELLKALLHEIKQYRSFTDDFQRLQITLESIFSDIEAIERREPSTELEKLHDELKDGMMLVQKCSEVQQSWNCKVKKRYSNDLRRLDKCMVEFFGINVQAHMWSDVIHIKQTVDRLEKGGTSGGSVDAHEVPAATDNPDTSSTNTAVSLEVPRSSTTCHDDKLEMNQFSFRDDLTLKYLGKGFLKATTLHHTAHQVVLKASIKEPTLEKEDFKRRREIFQEFIDIVSGIRHANVAPLRAYYYSKDEKIFVYDFYSQGSVYSMLHEEGRIPLDWEARVKIAIGVAKGIAYIHAQESGNLFHGNIKSSNIFLNGENYGCISDLGQCTWFTPLFDINHEAHGHIAPEMDYLPNLGTQPADIYSYGCFLAELVSGERTRKSYFG</sequence>
<dbReference type="GO" id="GO:0004672">
    <property type="term" value="F:protein kinase activity"/>
    <property type="evidence" value="ECO:0007669"/>
    <property type="project" value="InterPro"/>
</dbReference>
<dbReference type="InterPro" id="IPR000719">
    <property type="entry name" value="Prot_kinase_dom"/>
</dbReference>
<proteinExistence type="predicted"/>
<feature type="region of interest" description="Disordered" evidence="1">
    <location>
        <begin position="176"/>
        <end position="209"/>
    </location>
</feature>
<evidence type="ECO:0008006" key="6">
    <source>
        <dbReference type="Google" id="ProtNLM"/>
    </source>
</evidence>
<evidence type="ECO:0000259" key="3">
    <source>
        <dbReference type="PROSITE" id="PS51153"/>
    </source>
</evidence>
<dbReference type="Pfam" id="PF00069">
    <property type="entry name" value="Pkinase"/>
    <property type="match status" value="1"/>
</dbReference>
<evidence type="ECO:0000313" key="5">
    <source>
        <dbReference type="Proteomes" id="UP000316621"/>
    </source>
</evidence>
<dbReference type="EMBL" id="CM010716">
    <property type="protein sequence ID" value="RZC51014.1"/>
    <property type="molecule type" value="Genomic_DNA"/>
</dbReference>
<dbReference type="PANTHER" id="PTHR48010:SF6">
    <property type="entry name" value="OS01G0223600 PROTEIN"/>
    <property type="match status" value="1"/>
</dbReference>
<dbReference type="Pfam" id="PF05659">
    <property type="entry name" value="RPW8"/>
    <property type="match status" value="1"/>
</dbReference>
<dbReference type="InterPro" id="IPR011009">
    <property type="entry name" value="Kinase-like_dom_sf"/>
</dbReference>
<dbReference type="InterPro" id="IPR050994">
    <property type="entry name" value="At_inactive_RLKs"/>
</dbReference>